<sequence length="193" mass="20990">MKRPVRRLIRPGLLLAGVIMGSLSSPASGEELSGEVLSILQLEDGWVSTENPRKCANIPITPDTELYPDLHVSRAGFKFDAETSWESGDKYEVTRIRAEWPTQVVLEASMSGSGEGMAWTGRSLWFVNYPWDGSGEPNGPLEARVAKATSLTIVTWQESTQSDGQDSAQPVKDPVPGASTYVRCSQTQHGAPE</sequence>
<feature type="compositionally biased region" description="Polar residues" evidence="1">
    <location>
        <begin position="157"/>
        <end position="168"/>
    </location>
</feature>
<evidence type="ECO:0000313" key="4">
    <source>
        <dbReference type="Proteomes" id="UP000248795"/>
    </source>
</evidence>
<organism evidence="3 4">
    <name type="scientific">Aestuariivirga litoralis</name>
    <dbReference type="NCBI Taxonomy" id="2650924"/>
    <lineage>
        <taxon>Bacteria</taxon>
        <taxon>Pseudomonadati</taxon>
        <taxon>Pseudomonadota</taxon>
        <taxon>Alphaproteobacteria</taxon>
        <taxon>Hyphomicrobiales</taxon>
        <taxon>Aestuariivirgaceae</taxon>
        <taxon>Aestuariivirga</taxon>
    </lineage>
</organism>
<dbReference type="AlphaFoldDB" id="A0A2W2B4D7"/>
<evidence type="ECO:0000313" key="3">
    <source>
        <dbReference type="EMBL" id="PZF75134.1"/>
    </source>
</evidence>
<reference evidence="4" key="1">
    <citation type="submission" date="2018-06" db="EMBL/GenBank/DDBJ databases">
        <title>Aestuariibacter litoralis strain KCTC 52945T.</title>
        <authorList>
            <person name="Li X."/>
            <person name="Salam N."/>
            <person name="Li J.-L."/>
            <person name="Chen Y.-M."/>
            <person name="Yang Z.-W."/>
            <person name="Zhang L.-Y."/>
            <person name="Han M.-X."/>
            <person name="Xiao M."/>
            <person name="Li W.-J."/>
        </authorList>
    </citation>
    <scope>NUCLEOTIDE SEQUENCE [LARGE SCALE GENOMIC DNA]</scope>
    <source>
        <strain evidence="4">KCTC 52945</strain>
    </source>
</reference>
<feature type="signal peptide" evidence="2">
    <location>
        <begin position="1"/>
        <end position="27"/>
    </location>
</feature>
<evidence type="ECO:0000256" key="2">
    <source>
        <dbReference type="SAM" id="SignalP"/>
    </source>
</evidence>
<keyword evidence="4" id="KW-1185">Reference proteome</keyword>
<name>A0A2W2B4D7_9HYPH</name>
<feature type="compositionally biased region" description="Polar residues" evidence="1">
    <location>
        <begin position="182"/>
        <end position="193"/>
    </location>
</feature>
<evidence type="ECO:0008006" key="5">
    <source>
        <dbReference type="Google" id="ProtNLM"/>
    </source>
</evidence>
<keyword evidence="2" id="KW-0732">Signal</keyword>
<gene>
    <name evidence="3" type="ORF">DK847_20005</name>
</gene>
<protein>
    <recommendedName>
        <fullName evidence="5">Secreted protein</fullName>
    </recommendedName>
</protein>
<comment type="caution">
    <text evidence="3">The sequence shown here is derived from an EMBL/GenBank/DDBJ whole genome shotgun (WGS) entry which is preliminary data.</text>
</comment>
<evidence type="ECO:0000256" key="1">
    <source>
        <dbReference type="SAM" id="MobiDB-lite"/>
    </source>
</evidence>
<dbReference type="Proteomes" id="UP000248795">
    <property type="component" value="Unassembled WGS sequence"/>
</dbReference>
<proteinExistence type="predicted"/>
<feature type="chain" id="PRO_5015888733" description="Secreted protein" evidence="2">
    <location>
        <begin position="28"/>
        <end position="193"/>
    </location>
</feature>
<feature type="region of interest" description="Disordered" evidence="1">
    <location>
        <begin position="157"/>
        <end position="193"/>
    </location>
</feature>
<accession>A0A2W2B4D7</accession>
<dbReference type="EMBL" id="QKVK01000016">
    <property type="protein sequence ID" value="PZF75134.1"/>
    <property type="molecule type" value="Genomic_DNA"/>
</dbReference>